<keyword evidence="3" id="KW-1185">Reference proteome</keyword>
<accession>A0AAU9X7P6</accession>
<evidence type="ECO:0000256" key="1">
    <source>
        <dbReference type="SAM" id="MobiDB-lite"/>
    </source>
</evidence>
<dbReference type="Proteomes" id="UP001159428">
    <property type="component" value="Unassembled WGS sequence"/>
</dbReference>
<reference evidence="2 3" key="1">
    <citation type="submission" date="2022-05" db="EMBL/GenBank/DDBJ databases">
        <authorList>
            <consortium name="Genoscope - CEA"/>
            <person name="William W."/>
        </authorList>
    </citation>
    <scope>NUCLEOTIDE SEQUENCE [LARGE SCALE GENOMIC DNA]</scope>
</reference>
<proteinExistence type="predicted"/>
<gene>
    <name evidence="2" type="ORF">PMEA_00019092</name>
</gene>
<protein>
    <submittedName>
        <fullName evidence="2">Uncharacterized protein</fullName>
    </submittedName>
</protein>
<dbReference type="EMBL" id="CALNXJ010000033">
    <property type="protein sequence ID" value="CAH3139378.1"/>
    <property type="molecule type" value="Genomic_DNA"/>
</dbReference>
<dbReference type="AlphaFoldDB" id="A0AAU9X7P6"/>
<evidence type="ECO:0000313" key="3">
    <source>
        <dbReference type="Proteomes" id="UP001159428"/>
    </source>
</evidence>
<name>A0AAU9X7P6_9CNID</name>
<evidence type="ECO:0000313" key="2">
    <source>
        <dbReference type="EMBL" id="CAH3139378.1"/>
    </source>
</evidence>
<organism evidence="2 3">
    <name type="scientific">Pocillopora meandrina</name>
    <dbReference type="NCBI Taxonomy" id="46732"/>
    <lineage>
        <taxon>Eukaryota</taxon>
        <taxon>Metazoa</taxon>
        <taxon>Cnidaria</taxon>
        <taxon>Anthozoa</taxon>
        <taxon>Hexacorallia</taxon>
        <taxon>Scleractinia</taxon>
        <taxon>Astrocoeniina</taxon>
        <taxon>Pocilloporidae</taxon>
        <taxon>Pocillopora</taxon>
    </lineage>
</organism>
<feature type="region of interest" description="Disordered" evidence="1">
    <location>
        <begin position="1"/>
        <end position="24"/>
    </location>
</feature>
<sequence length="113" mass="12805">MVHSQTPILKPQNSCQQPRSRTPGTSLCHRNQYLHHTCLMFSHPTIPFPFRPATITLEWGRRSKTCNSPTAKQPHSPMKTLSSNLWIKGRPLLPSSSDCAKLIRIKIPADEVH</sequence>
<comment type="caution">
    <text evidence="2">The sequence shown here is derived from an EMBL/GenBank/DDBJ whole genome shotgun (WGS) entry which is preliminary data.</text>
</comment>